<keyword evidence="1" id="KW-0812">Transmembrane</keyword>
<keyword evidence="1" id="KW-1133">Transmembrane helix</keyword>
<keyword evidence="1" id="KW-0472">Membrane</keyword>
<gene>
    <name evidence="2" type="ORF">D4N35_004940</name>
</gene>
<dbReference type="EMBL" id="QYTU02000006">
    <property type="protein sequence ID" value="RWR13543.1"/>
    <property type="molecule type" value="Genomic_DNA"/>
</dbReference>
<proteinExistence type="predicted"/>
<name>A0A443IZH4_9BACI</name>
<dbReference type="Proteomes" id="UP000273811">
    <property type="component" value="Unassembled WGS sequence"/>
</dbReference>
<feature type="transmembrane region" description="Helical" evidence="1">
    <location>
        <begin position="69"/>
        <end position="88"/>
    </location>
</feature>
<evidence type="ECO:0000313" key="3">
    <source>
        <dbReference type="Proteomes" id="UP000273811"/>
    </source>
</evidence>
<accession>A0A443IZH4</accession>
<keyword evidence="3" id="KW-1185">Reference proteome</keyword>
<comment type="caution">
    <text evidence="2">The sequence shown here is derived from an EMBL/GenBank/DDBJ whole genome shotgun (WGS) entry which is preliminary data.</text>
</comment>
<dbReference type="AlphaFoldDB" id="A0A443IZH4"/>
<protein>
    <submittedName>
        <fullName evidence="2">Uncharacterized protein</fullName>
    </submittedName>
</protein>
<sequence>MISILQHMFYKRKGDKARKTGEKVHLGARDPSLFRVQEKIFKKIFTTLLSGYILKTLKKRSDKFMNKTTKAGLIFTVVHTVFFLNLALDLSFLS</sequence>
<reference evidence="2" key="1">
    <citation type="submission" date="2018-12" db="EMBL/GenBank/DDBJ databases">
        <authorList>
            <person name="Sun L."/>
            <person name="Chen Z."/>
        </authorList>
    </citation>
    <scope>NUCLEOTIDE SEQUENCE [LARGE SCALE GENOMIC DNA]</scope>
    <source>
        <strain evidence="2">DSM 16012</strain>
    </source>
</reference>
<evidence type="ECO:0000256" key="1">
    <source>
        <dbReference type="SAM" id="Phobius"/>
    </source>
</evidence>
<dbReference type="RefSeq" id="WP_120070902.1">
    <property type="nucleotide sequence ID" value="NZ_CP126113.1"/>
</dbReference>
<organism evidence="2 3">
    <name type="scientific">Siminovitchia fortis</name>
    <dbReference type="NCBI Taxonomy" id="254758"/>
    <lineage>
        <taxon>Bacteria</taxon>
        <taxon>Bacillati</taxon>
        <taxon>Bacillota</taxon>
        <taxon>Bacilli</taxon>
        <taxon>Bacillales</taxon>
        <taxon>Bacillaceae</taxon>
        <taxon>Siminovitchia</taxon>
    </lineage>
</organism>
<evidence type="ECO:0000313" key="2">
    <source>
        <dbReference type="EMBL" id="RWR13543.1"/>
    </source>
</evidence>